<dbReference type="GO" id="GO:0051287">
    <property type="term" value="F:NAD binding"/>
    <property type="evidence" value="ECO:0007669"/>
    <property type="project" value="InterPro"/>
</dbReference>
<dbReference type="NCBIfam" id="TIGR03026">
    <property type="entry name" value="NDP-sugDHase"/>
    <property type="match status" value="1"/>
</dbReference>
<dbReference type="Pfam" id="PF00984">
    <property type="entry name" value="UDPG_MGDP_dh"/>
    <property type="match status" value="1"/>
</dbReference>
<dbReference type="SUPFAM" id="SSF48179">
    <property type="entry name" value="6-phosphogluconate dehydrogenase C-terminal domain-like"/>
    <property type="match status" value="1"/>
</dbReference>
<proteinExistence type="inferred from homology"/>
<reference evidence="5 6" key="1">
    <citation type="submission" date="2021-02" db="EMBL/GenBank/DDBJ databases">
        <title>Genome assembly of Pseudopithomyces chartarum.</title>
        <authorList>
            <person name="Jauregui R."/>
            <person name="Singh J."/>
            <person name="Voisey C."/>
        </authorList>
    </citation>
    <scope>NUCLEOTIDE SEQUENCE [LARGE SCALE GENOMIC DNA]</scope>
    <source>
        <strain evidence="5 6">AGR01</strain>
    </source>
</reference>
<dbReference type="InterPro" id="IPR014026">
    <property type="entry name" value="UDP-Glc/GDP-Man_DH_dimer"/>
</dbReference>
<dbReference type="PANTHER" id="PTHR43491">
    <property type="entry name" value="UDP-N-ACETYL-D-MANNOSAMINE DEHYDROGENASE"/>
    <property type="match status" value="1"/>
</dbReference>
<dbReference type="PIRSF" id="PIRSF500136">
    <property type="entry name" value="UDP_ManNAc_DH"/>
    <property type="match status" value="1"/>
</dbReference>
<dbReference type="Proteomes" id="UP001280581">
    <property type="component" value="Unassembled WGS sequence"/>
</dbReference>
<dbReference type="InterPro" id="IPR008927">
    <property type="entry name" value="6-PGluconate_DH-like_C_sf"/>
</dbReference>
<dbReference type="GO" id="GO:0016616">
    <property type="term" value="F:oxidoreductase activity, acting on the CH-OH group of donors, NAD or NADP as acceptor"/>
    <property type="evidence" value="ECO:0007669"/>
    <property type="project" value="InterPro"/>
</dbReference>
<dbReference type="AlphaFoldDB" id="A0AAN6M6S0"/>
<dbReference type="PIRSF" id="PIRSF000124">
    <property type="entry name" value="UDPglc_GDPman_dh"/>
    <property type="match status" value="1"/>
</dbReference>
<evidence type="ECO:0000259" key="3">
    <source>
        <dbReference type="Pfam" id="PF00984"/>
    </source>
</evidence>
<dbReference type="Gene3D" id="3.40.50.720">
    <property type="entry name" value="NAD(P)-binding Rossmann-like Domain"/>
    <property type="match status" value="2"/>
</dbReference>
<dbReference type="EMBL" id="WVTA01000001">
    <property type="protein sequence ID" value="KAK3217480.1"/>
    <property type="molecule type" value="Genomic_DNA"/>
</dbReference>
<dbReference type="InterPro" id="IPR017476">
    <property type="entry name" value="UDP-Glc/GDP-Man"/>
</dbReference>
<sequence>MTCSKKCKGLVVPRVRRTISHQEPIDLDSIDPCVCVIGVGFVGEALLREFGQAFTSIGFDILRRRIEELEKVFSPFPKVTLTTDETRLREATHYLISVPTPLKKDRSINPAYLISAIRTTLSYARPGSAIILESSVSVGSTRQFLYPYKDTYHCGMSPERVDPGRTVPSPASIPKLVSALTPKSLSLIQKLYSQVFTTVIPVSSPETAELTKLFENCHRMINIAYVNEMADAARVHGVDPEEMVAAASSKPYGFTTYKPGLGVGGTCIPVNPFYLFANSARLPVLQEATSQMRKRPGRKARVFYQRVKKMIGGKLPRVLVVGIGYKVGQGGLACSPGLEFAEMLRRMGCLELMYYDPLVEKGAVEWMEALDDEEWEVKHLEGGFDAIAICMRQKGVDFGVLEKSKIIVQEVG</sequence>
<accession>A0AAN6M6S0</accession>
<dbReference type="GO" id="GO:0000271">
    <property type="term" value="P:polysaccharide biosynthetic process"/>
    <property type="evidence" value="ECO:0007669"/>
    <property type="project" value="InterPro"/>
</dbReference>
<dbReference type="Pfam" id="PF03721">
    <property type="entry name" value="UDPG_MGDP_dh_N"/>
    <property type="match status" value="1"/>
</dbReference>
<dbReference type="InterPro" id="IPR036291">
    <property type="entry name" value="NAD(P)-bd_dom_sf"/>
</dbReference>
<dbReference type="SUPFAM" id="SSF51735">
    <property type="entry name" value="NAD(P)-binding Rossmann-fold domains"/>
    <property type="match status" value="1"/>
</dbReference>
<evidence type="ECO:0000256" key="2">
    <source>
        <dbReference type="PIRNR" id="PIRNR000124"/>
    </source>
</evidence>
<protein>
    <recommendedName>
        <fullName evidence="7">Nucleotide sugar dehydrogenase</fullName>
    </recommendedName>
</protein>
<comment type="similarity">
    <text evidence="1 2">Belongs to the UDP-glucose/GDP-mannose dehydrogenase family.</text>
</comment>
<gene>
    <name evidence="5" type="ORF">GRF29_1g3215202</name>
</gene>
<keyword evidence="6" id="KW-1185">Reference proteome</keyword>
<evidence type="ECO:0000259" key="4">
    <source>
        <dbReference type="Pfam" id="PF03721"/>
    </source>
</evidence>
<evidence type="ECO:0000256" key="1">
    <source>
        <dbReference type="ARBA" id="ARBA00006601"/>
    </source>
</evidence>
<evidence type="ECO:0008006" key="7">
    <source>
        <dbReference type="Google" id="ProtNLM"/>
    </source>
</evidence>
<dbReference type="PANTHER" id="PTHR43491:SF2">
    <property type="entry name" value="UDP-N-ACETYL-D-MANNOSAMINE DEHYDROGENASE"/>
    <property type="match status" value="1"/>
</dbReference>
<comment type="caution">
    <text evidence="5">The sequence shown here is derived from an EMBL/GenBank/DDBJ whole genome shotgun (WGS) entry which is preliminary data.</text>
</comment>
<organism evidence="5 6">
    <name type="scientific">Pseudopithomyces chartarum</name>
    <dbReference type="NCBI Taxonomy" id="1892770"/>
    <lineage>
        <taxon>Eukaryota</taxon>
        <taxon>Fungi</taxon>
        <taxon>Dikarya</taxon>
        <taxon>Ascomycota</taxon>
        <taxon>Pezizomycotina</taxon>
        <taxon>Dothideomycetes</taxon>
        <taxon>Pleosporomycetidae</taxon>
        <taxon>Pleosporales</taxon>
        <taxon>Massarineae</taxon>
        <taxon>Didymosphaeriaceae</taxon>
        <taxon>Pseudopithomyces</taxon>
    </lineage>
</organism>
<evidence type="ECO:0000313" key="5">
    <source>
        <dbReference type="EMBL" id="KAK3217480.1"/>
    </source>
</evidence>
<feature type="domain" description="UDP-glucose/GDP-mannose dehydrogenase dimerisation" evidence="3">
    <location>
        <begin position="206"/>
        <end position="287"/>
    </location>
</feature>
<feature type="domain" description="UDP-glucose/GDP-mannose dehydrogenase N-terminal" evidence="4">
    <location>
        <begin position="34"/>
        <end position="184"/>
    </location>
</feature>
<evidence type="ECO:0000313" key="6">
    <source>
        <dbReference type="Proteomes" id="UP001280581"/>
    </source>
</evidence>
<name>A0AAN6M6S0_9PLEO</name>
<dbReference type="InterPro" id="IPR001732">
    <property type="entry name" value="UDP-Glc/GDP-Man_DH_N"/>
</dbReference>
<dbReference type="GO" id="GO:0016628">
    <property type="term" value="F:oxidoreductase activity, acting on the CH-CH group of donors, NAD or NADP as acceptor"/>
    <property type="evidence" value="ECO:0007669"/>
    <property type="project" value="InterPro"/>
</dbReference>
<dbReference type="InterPro" id="IPR028359">
    <property type="entry name" value="UDP_ManNAc/GlcNAc_DH"/>
</dbReference>